<keyword evidence="3" id="KW-1185">Reference proteome</keyword>
<accession>A0A518CU58</accession>
<proteinExistence type="predicted"/>
<evidence type="ECO:0000313" key="3">
    <source>
        <dbReference type="Proteomes" id="UP000317178"/>
    </source>
</evidence>
<protein>
    <submittedName>
        <fullName evidence="2">Putative 3'-5' exonuclease related to the exonuclease domain of PolB</fullName>
    </submittedName>
</protein>
<dbReference type="EMBL" id="CP036281">
    <property type="protein sequence ID" value="QDU82769.1"/>
    <property type="molecule type" value="Genomic_DNA"/>
</dbReference>
<dbReference type="InterPro" id="IPR012337">
    <property type="entry name" value="RNaseH-like_sf"/>
</dbReference>
<sequence length="276" mass="31769">MENEQQQQVAYLIFDVETVADGDLIAKVRYPGKGHSAEEAVRQYRDELLEQTGRDVLPATFMLPISVAVAKIDSHFRLIDLTVLDSPEYRPHEITRRFWMGWRHYQHPTFVTFNGRGYDLPVMELAAYRYGYSLPEWFNLNARSFEQARNRYNTTSHLDLMDLFTNFGAGKATGGLNLLANLIGKPGKTGIDGSYVQDMYERGEVEAINDYCRCDVLDTYFVFLRSRVLCGQLTIEQEQDLVSKTKTWLETQATDSPAYTHYLKHWGKWSPPATEV</sequence>
<feature type="domain" description="Predicted 3'-5' exonuclease PolB-like" evidence="1">
    <location>
        <begin position="55"/>
        <end position="266"/>
    </location>
</feature>
<keyword evidence="2" id="KW-0540">Nuclease</keyword>
<evidence type="ECO:0000259" key="1">
    <source>
        <dbReference type="Pfam" id="PF10108"/>
    </source>
</evidence>
<evidence type="ECO:0000313" key="2">
    <source>
        <dbReference type="EMBL" id="QDU82769.1"/>
    </source>
</evidence>
<organism evidence="2 3">
    <name type="scientific">Polystyrenella longa</name>
    <dbReference type="NCBI Taxonomy" id="2528007"/>
    <lineage>
        <taxon>Bacteria</taxon>
        <taxon>Pseudomonadati</taxon>
        <taxon>Planctomycetota</taxon>
        <taxon>Planctomycetia</taxon>
        <taxon>Planctomycetales</taxon>
        <taxon>Planctomycetaceae</taxon>
        <taxon>Polystyrenella</taxon>
    </lineage>
</organism>
<dbReference type="GO" id="GO:0004527">
    <property type="term" value="F:exonuclease activity"/>
    <property type="evidence" value="ECO:0007669"/>
    <property type="project" value="UniProtKB-KW"/>
</dbReference>
<dbReference type="Gene3D" id="3.30.420.10">
    <property type="entry name" value="Ribonuclease H-like superfamily/Ribonuclease H"/>
    <property type="match status" value="1"/>
</dbReference>
<dbReference type="SUPFAM" id="SSF53098">
    <property type="entry name" value="Ribonuclease H-like"/>
    <property type="match status" value="1"/>
</dbReference>
<dbReference type="KEGG" id="plon:Pla110_45310"/>
<dbReference type="Proteomes" id="UP000317178">
    <property type="component" value="Chromosome"/>
</dbReference>
<dbReference type="InterPro" id="IPR019288">
    <property type="entry name" value="3'-5'_exonuclease_PolB-like"/>
</dbReference>
<dbReference type="AlphaFoldDB" id="A0A518CU58"/>
<dbReference type="RefSeq" id="WP_144999236.1">
    <property type="nucleotide sequence ID" value="NZ_CP036281.1"/>
</dbReference>
<name>A0A518CU58_9PLAN</name>
<dbReference type="GO" id="GO:0003676">
    <property type="term" value="F:nucleic acid binding"/>
    <property type="evidence" value="ECO:0007669"/>
    <property type="project" value="InterPro"/>
</dbReference>
<dbReference type="Pfam" id="PF10108">
    <property type="entry name" value="DNA_pol_B_exo2"/>
    <property type="match status" value="1"/>
</dbReference>
<dbReference type="CDD" id="cd05782">
    <property type="entry name" value="DNA_polB_like1_exo"/>
    <property type="match status" value="1"/>
</dbReference>
<gene>
    <name evidence="2" type="ORF">Pla110_45310</name>
</gene>
<keyword evidence="2" id="KW-0378">Hydrolase</keyword>
<dbReference type="InterPro" id="IPR036397">
    <property type="entry name" value="RNaseH_sf"/>
</dbReference>
<reference evidence="2 3" key="1">
    <citation type="submission" date="2019-02" db="EMBL/GenBank/DDBJ databases">
        <title>Deep-cultivation of Planctomycetes and their phenomic and genomic characterization uncovers novel biology.</title>
        <authorList>
            <person name="Wiegand S."/>
            <person name="Jogler M."/>
            <person name="Boedeker C."/>
            <person name="Pinto D."/>
            <person name="Vollmers J."/>
            <person name="Rivas-Marin E."/>
            <person name="Kohn T."/>
            <person name="Peeters S.H."/>
            <person name="Heuer A."/>
            <person name="Rast P."/>
            <person name="Oberbeckmann S."/>
            <person name="Bunk B."/>
            <person name="Jeske O."/>
            <person name="Meyerdierks A."/>
            <person name="Storesund J.E."/>
            <person name="Kallscheuer N."/>
            <person name="Luecker S."/>
            <person name="Lage O.M."/>
            <person name="Pohl T."/>
            <person name="Merkel B.J."/>
            <person name="Hornburger P."/>
            <person name="Mueller R.-W."/>
            <person name="Bruemmer F."/>
            <person name="Labrenz M."/>
            <person name="Spormann A.M."/>
            <person name="Op den Camp H."/>
            <person name="Overmann J."/>
            <person name="Amann R."/>
            <person name="Jetten M.S.M."/>
            <person name="Mascher T."/>
            <person name="Medema M.H."/>
            <person name="Devos D.P."/>
            <person name="Kaster A.-K."/>
            <person name="Ovreas L."/>
            <person name="Rohde M."/>
            <person name="Galperin M.Y."/>
            <person name="Jogler C."/>
        </authorList>
    </citation>
    <scope>NUCLEOTIDE SEQUENCE [LARGE SCALE GENOMIC DNA]</scope>
    <source>
        <strain evidence="2 3">Pla110</strain>
    </source>
</reference>
<keyword evidence="2" id="KW-0269">Exonuclease</keyword>
<dbReference type="OrthoDB" id="272484at2"/>